<dbReference type="PANTHER" id="PTHR28008:SF1">
    <property type="entry name" value="DOMAIN PROTEIN, PUTATIVE (AFU_ORTHOLOGUE AFUA_3G10980)-RELATED"/>
    <property type="match status" value="1"/>
</dbReference>
<dbReference type="GeneID" id="92008472"/>
<proteinExistence type="predicted"/>
<evidence type="ECO:0000256" key="3">
    <source>
        <dbReference type="SAM" id="SignalP"/>
    </source>
</evidence>
<evidence type="ECO:0000256" key="1">
    <source>
        <dbReference type="SAM" id="MobiDB-lite"/>
    </source>
</evidence>
<feature type="compositionally biased region" description="Acidic residues" evidence="1">
    <location>
        <begin position="167"/>
        <end position="184"/>
    </location>
</feature>
<keyword evidence="2" id="KW-0812">Transmembrane</keyword>
<feature type="chain" id="PRO_5045123119" description="VanZ-like domain-containing protein" evidence="3">
    <location>
        <begin position="23"/>
        <end position="212"/>
    </location>
</feature>
<feature type="signal peptide" evidence="3">
    <location>
        <begin position="1"/>
        <end position="22"/>
    </location>
</feature>
<keyword evidence="2" id="KW-0472">Membrane</keyword>
<evidence type="ECO:0000313" key="5">
    <source>
        <dbReference type="Proteomes" id="UP001430584"/>
    </source>
</evidence>
<evidence type="ECO:0000256" key="2">
    <source>
        <dbReference type="SAM" id="Phobius"/>
    </source>
</evidence>
<organism evidence="4 5">
    <name type="scientific">Diplodia seriata</name>
    <dbReference type="NCBI Taxonomy" id="420778"/>
    <lineage>
        <taxon>Eukaryota</taxon>
        <taxon>Fungi</taxon>
        <taxon>Dikarya</taxon>
        <taxon>Ascomycota</taxon>
        <taxon>Pezizomycotina</taxon>
        <taxon>Dothideomycetes</taxon>
        <taxon>Dothideomycetes incertae sedis</taxon>
        <taxon>Botryosphaeriales</taxon>
        <taxon>Botryosphaeriaceae</taxon>
        <taxon>Diplodia</taxon>
    </lineage>
</organism>
<feature type="transmembrane region" description="Helical" evidence="2">
    <location>
        <begin position="95"/>
        <end position="112"/>
    </location>
</feature>
<gene>
    <name evidence="4" type="ORF">SLS55_004387</name>
</gene>
<dbReference type="EMBL" id="JAJVCZ030000004">
    <property type="protein sequence ID" value="KAL0260697.1"/>
    <property type="molecule type" value="Genomic_DNA"/>
</dbReference>
<feature type="transmembrane region" description="Helical" evidence="2">
    <location>
        <begin position="36"/>
        <end position="54"/>
    </location>
</feature>
<feature type="region of interest" description="Disordered" evidence="1">
    <location>
        <begin position="128"/>
        <end position="212"/>
    </location>
</feature>
<evidence type="ECO:0008006" key="6">
    <source>
        <dbReference type="Google" id="ProtNLM"/>
    </source>
</evidence>
<keyword evidence="5" id="KW-1185">Reference proteome</keyword>
<accession>A0ABR3CJ89</accession>
<comment type="caution">
    <text evidence="4">The sequence shown here is derived from an EMBL/GenBank/DDBJ whole genome shotgun (WGS) entry which is preliminary data.</text>
</comment>
<evidence type="ECO:0000313" key="4">
    <source>
        <dbReference type="EMBL" id="KAL0260697.1"/>
    </source>
</evidence>
<dbReference type="Proteomes" id="UP001430584">
    <property type="component" value="Unassembled WGS sequence"/>
</dbReference>
<dbReference type="RefSeq" id="XP_066633726.1">
    <property type="nucleotide sequence ID" value="XM_066775845.1"/>
</dbReference>
<reference evidence="4 5" key="1">
    <citation type="submission" date="2024-02" db="EMBL/GenBank/DDBJ databases">
        <title>De novo assembly and annotation of 12 fungi associated with fruit tree decline syndrome in Ontario, Canada.</title>
        <authorList>
            <person name="Sulman M."/>
            <person name="Ellouze W."/>
            <person name="Ilyukhin E."/>
        </authorList>
    </citation>
    <scope>NUCLEOTIDE SEQUENCE [LARGE SCALE GENOMIC DNA]</scope>
    <source>
        <strain evidence="4 5">FDS-637</strain>
    </source>
</reference>
<keyword evidence="3" id="KW-0732">Signal</keyword>
<protein>
    <recommendedName>
        <fullName evidence="6">VanZ-like domain-containing protein</fullName>
    </recommendedName>
</protein>
<feature type="transmembrane region" description="Helical" evidence="2">
    <location>
        <begin position="61"/>
        <end position="83"/>
    </location>
</feature>
<dbReference type="NCBIfam" id="NF037970">
    <property type="entry name" value="vanZ_1"/>
    <property type="match status" value="1"/>
</dbReference>
<name>A0ABR3CJ89_9PEZI</name>
<dbReference type="PANTHER" id="PTHR28008">
    <property type="entry name" value="DOMAIN PROTEIN, PUTATIVE (AFU_ORTHOLOGUE AFUA_3G10980)-RELATED"/>
    <property type="match status" value="1"/>
</dbReference>
<sequence length="212" mass="23345">MRIRKAPAGAFVVICLLASAAGFGRSQLPQYKQSDKVLHCVTFFLLTLCFYWIVETNRRRLIQMTLFICTLGLGIGSEIIQGLLPNDRNFDPFDILANIVGSVAAVLLSSWYHKRMLERKRRNKHYQAVPGDDVDVELGENMRDGGDDGEAGGGQESGVVRDPAMTVEEELDNWDENAEDDWAPEEPNGGAESAQAGKGDAAAEQSAKKRDD</sequence>
<keyword evidence="2" id="KW-1133">Transmembrane helix</keyword>